<dbReference type="GO" id="GO:0000981">
    <property type="term" value="F:DNA-binding transcription factor activity, RNA polymerase II-specific"/>
    <property type="evidence" value="ECO:0007669"/>
    <property type="project" value="InterPro"/>
</dbReference>
<dbReference type="CDD" id="cd00067">
    <property type="entry name" value="GAL4"/>
    <property type="match status" value="1"/>
</dbReference>
<dbReference type="InterPro" id="IPR001138">
    <property type="entry name" value="Zn2Cys6_DnaBD"/>
</dbReference>
<sequence>MPGIRRSTGCSLCIKRRLKCDEKRPACERCQKYGVECAGYRELYTQCDGYPEPGDAERCQFLVSEGSGEKASPQWLINQINSGPAFESEQDLRYFRIFCQEIATTISGPFKSSLWGRLIPQISETVPFIRHAVIAIGVLSKISIKAISHEATAADERDGCSQRSRHQYALQQYGKALNGMRKAIEVGEHDLRTAMIACLLAFLFETLQGRQGPASAIATSGLGLFQDYISGYSNRSEKLPSPSYCALEDDLIQAVTSLDLHVASFLDQRPLAIHQRVIDDTAEAIFRMPSKFADLVEARNYLQMIMRRNFHFKSKAQILGKAVELAGVREESTWTETAEFGAGKVPFSRLKDPSSEIQAACQEYTSDIYRWLDAASNIFDSVADSDLSSRLIVTLLKIQVNLNIITLAGITFTTERAFDMHHSEFRAITELSASIYPQLVSSSQNSGFYSFDIGILPAIAIVGTQCRDRAIRDEAIKLLHSSPYREGVWDGEAAGAISAWVRMIEEEEHEPGEHYIPESRRIFFTGADVDLYHTRAKLYATQRKGPRGEDLVFREGLIRW</sequence>
<dbReference type="InterPro" id="IPR036864">
    <property type="entry name" value="Zn2-C6_fun-type_DNA-bd_sf"/>
</dbReference>
<dbReference type="InterPro" id="IPR052360">
    <property type="entry name" value="Transcr_Regulatory_Proteins"/>
</dbReference>
<dbReference type="GO" id="GO:0008270">
    <property type="term" value="F:zinc ion binding"/>
    <property type="evidence" value="ECO:0007669"/>
    <property type="project" value="InterPro"/>
</dbReference>
<evidence type="ECO:0000256" key="4">
    <source>
        <dbReference type="ARBA" id="ARBA00023125"/>
    </source>
</evidence>
<feature type="domain" description="Zn(2)-C6 fungal-type" evidence="7">
    <location>
        <begin position="9"/>
        <end position="37"/>
    </location>
</feature>
<dbReference type="PROSITE" id="PS50048">
    <property type="entry name" value="ZN2_CY6_FUNGAL_2"/>
    <property type="match status" value="1"/>
</dbReference>
<keyword evidence="1" id="KW-0479">Metal-binding</keyword>
<evidence type="ECO:0000313" key="8">
    <source>
        <dbReference type="EMBL" id="KIN03523.1"/>
    </source>
</evidence>
<dbReference type="InParanoid" id="A0A0C3DNB8"/>
<keyword evidence="9" id="KW-1185">Reference proteome</keyword>
<reference evidence="9" key="2">
    <citation type="submission" date="2015-01" db="EMBL/GenBank/DDBJ databases">
        <title>Evolutionary Origins and Diversification of the Mycorrhizal Mutualists.</title>
        <authorList>
            <consortium name="DOE Joint Genome Institute"/>
            <consortium name="Mycorrhizal Genomics Consortium"/>
            <person name="Kohler A."/>
            <person name="Kuo A."/>
            <person name="Nagy L.G."/>
            <person name="Floudas D."/>
            <person name="Copeland A."/>
            <person name="Barry K.W."/>
            <person name="Cichocki N."/>
            <person name="Veneault-Fourrey C."/>
            <person name="LaButti K."/>
            <person name="Lindquist E.A."/>
            <person name="Lipzen A."/>
            <person name="Lundell T."/>
            <person name="Morin E."/>
            <person name="Murat C."/>
            <person name="Riley R."/>
            <person name="Ohm R."/>
            <person name="Sun H."/>
            <person name="Tunlid A."/>
            <person name="Henrissat B."/>
            <person name="Grigoriev I.V."/>
            <person name="Hibbett D.S."/>
            <person name="Martin F."/>
        </authorList>
    </citation>
    <scope>NUCLEOTIDE SEQUENCE [LARGE SCALE GENOMIC DNA]</scope>
    <source>
        <strain evidence="9">Zn</strain>
    </source>
</reference>
<evidence type="ECO:0000256" key="3">
    <source>
        <dbReference type="ARBA" id="ARBA00023015"/>
    </source>
</evidence>
<dbReference type="OrthoDB" id="2593732at2759"/>
<evidence type="ECO:0000256" key="5">
    <source>
        <dbReference type="ARBA" id="ARBA00023163"/>
    </source>
</evidence>
<evidence type="ECO:0000256" key="6">
    <source>
        <dbReference type="ARBA" id="ARBA00023242"/>
    </source>
</evidence>
<keyword evidence="5" id="KW-0804">Transcription</keyword>
<keyword evidence="4" id="KW-0238">DNA-binding</keyword>
<protein>
    <recommendedName>
        <fullName evidence="7">Zn(2)-C6 fungal-type domain-containing protein</fullName>
    </recommendedName>
</protein>
<keyword evidence="6" id="KW-0539">Nucleus</keyword>
<accession>A0A0C3DNB8</accession>
<dbReference type="Gene3D" id="4.10.240.10">
    <property type="entry name" value="Zn(2)-C6 fungal-type DNA-binding domain"/>
    <property type="match status" value="1"/>
</dbReference>
<evidence type="ECO:0000256" key="1">
    <source>
        <dbReference type="ARBA" id="ARBA00022723"/>
    </source>
</evidence>
<reference evidence="8 9" key="1">
    <citation type="submission" date="2014-04" db="EMBL/GenBank/DDBJ databases">
        <authorList>
            <consortium name="DOE Joint Genome Institute"/>
            <person name="Kuo A."/>
            <person name="Martino E."/>
            <person name="Perotto S."/>
            <person name="Kohler A."/>
            <person name="Nagy L.G."/>
            <person name="Floudas D."/>
            <person name="Copeland A."/>
            <person name="Barry K.W."/>
            <person name="Cichocki N."/>
            <person name="Veneault-Fourrey C."/>
            <person name="LaButti K."/>
            <person name="Lindquist E.A."/>
            <person name="Lipzen A."/>
            <person name="Lundell T."/>
            <person name="Morin E."/>
            <person name="Murat C."/>
            <person name="Sun H."/>
            <person name="Tunlid A."/>
            <person name="Henrissat B."/>
            <person name="Grigoriev I.V."/>
            <person name="Hibbett D.S."/>
            <person name="Martin F."/>
            <person name="Nordberg H.P."/>
            <person name="Cantor M.N."/>
            <person name="Hua S.X."/>
        </authorList>
    </citation>
    <scope>NUCLEOTIDE SEQUENCE [LARGE SCALE GENOMIC DNA]</scope>
    <source>
        <strain evidence="8 9">Zn</strain>
    </source>
</reference>
<evidence type="ECO:0000259" key="7">
    <source>
        <dbReference type="PROSITE" id="PS50048"/>
    </source>
</evidence>
<evidence type="ECO:0000256" key="2">
    <source>
        <dbReference type="ARBA" id="ARBA00022833"/>
    </source>
</evidence>
<dbReference type="PANTHER" id="PTHR36206">
    <property type="entry name" value="ASPERCRYPTIN BIOSYNTHESIS CLUSTER-SPECIFIC TRANSCRIPTION REGULATOR ATNN-RELATED"/>
    <property type="match status" value="1"/>
</dbReference>
<dbReference type="AlphaFoldDB" id="A0A0C3DNB8"/>
<dbReference type="Pfam" id="PF00172">
    <property type="entry name" value="Zn_clus"/>
    <property type="match status" value="1"/>
</dbReference>
<gene>
    <name evidence="8" type="ORF">OIDMADRAFT_158191</name>
</gene>
<organism evidence="8 9">
    <name type="scientific">Oidiodendron maius (strain Zn)</name>
    <dbReference type="NCBI Taxonomy" id="913774"/>
    <lineage>
        <taxon>Eukaryota</taxon>
        <taxon>Fungi</taxon>
        <taxon>Dikarya</taxon>
        <taxon>Ascomycota</taxon>
        <taxon>Pezizomycotina</taxon>
        <taxon>Leotiomycetes</taxon>
        <taxon>Leotiomycetes incertae sedis</taxon>
        <taxon>Myxotrichaceae</taxon>
        <taxon>Oidiodendron</taxon>
    </lineage>
</organism>
<evidence type="ECO:0000313" key="9">
    <source>
        <dbReference type="Proteomes" id="UP000054321"/>
    </source>
</evidence>
<dbReference type="HOGENOM" id="CLU_011409_2_1_1"/>
<dbReference type="SMART" id="SM00066">
    <property type="entry name" value="GAL4"/>
    <property type="match status" value="1"/>
</dbReference>
<keyword evidence="2" id="KW-0862">Zinc</keyword>
<dbReference type="GO" id="GO:0003677">
    <property type="term" value="F:DNA binding"/>
    <property type="evidence" value="ECO:0007669"/>
    <property type="project" value="UniProtKB-KW"/>
</dbReference>
<dbReference type="Proteomes" id="UP000054321">
    <property type="component" value="Unassembled WGS sequence"/>
</dbReference>
<dbReference type="SUPFAM" id="SSF57701">
    <property type="entry name" value="Zn2/Cys6 DNA-binding domain"/>
    <property type="match status" value="1"/>
</dbReference>
<proteinExistence type="predicted"/>
<keyword evidence="3" id="KW-0805">Transcription regulation</keyword>
<dbReference type="PANTHER" id="PTHR36206:SF4">
    <property type="entry name" value="HYPOTHETICAL CONSERVED PROTEIN (EUROFUNG)-RELATED"/>
    <property type="match status" value="1"/>
</dbReference>
<dbReference type="EMBL" id="KN832873">
    <property type="protein sequence ID" value="KIN03523.1"/>
    <property type="molecule type" value="Genomic_DNA"/>
</dbReference>
<name>A0A0C3DNB8_OIDMZ</name>